<keyword evidence="5 6" id="KW-0788">Thiol protease</keyword>
<dbReference type="PANTHER" id="PTHR10589">
    <property type="entry name" value="UBIQUITIN CARBOXYL-TERMINAL HYDROLASE"/>
    <property type="match status" value="1"/>
</dbReference>
<reference evidence="10" key="1">
    <citation type="journal article" date="2020" name="Phytopathology">
        <title>Genome sequence of the chestnut blight fungus Cryphonectria parasitica EP155: A fundamental resource for an archetypical invasive plant pathogen.</title>
        <authorList>
            <person name="Crouch J.A."/>
            <person name="Dawe A."/>
            <person name="Aerts A."/>
            <person name="Barry K."/>
            <person name="Churchill A.C.L."/>
            <person name="Grimwood J."/>
            <person name="Hillman B."/>
            <person name="Milgroom M.G."/>
            <person name="Pangilinan J."/>
            <person name="Smith M."/>
            <person name="Salamov A."/>
            <person name="Schmutz J."/>
            <person name="Yadav J."/>
            <person name="Grigoriev I.V."/>
            <person name="Nuss D."/>
        </authorList>
    </citation>
    <scope>NUCLEOTIDE SEQUENCE</scope>
    <source>
        <strain evidence="10">EP155</strain>
    </source>
</reference>
<proteinExistence type="inferred from homology"/>
<name>A0A9P4XZ20_CRYP1</name>
<feature type="region of interest" description="Disordered" evidence="8">
    <location>
        <begin position="436"/>
        <end position="478"/>
    </location>
</feature>
<sequence>MPPPAIRRAAQPRNTACRASVKISATADREKSPETLSDHPGGLLGEALTTKTSDDQDKWKAWVEMESEPAFFSGLLRDLGVKDVKVAEMFSVSIDDIQLLPQPVLGFILLCKYANEDQEEAATPAPPPSLWFANQTMANGCATVALLNILMNQPTVDLGASLTAFKAQTADLPPHLRGYLLDSNPAMRQTHNSYARCLEHLNADLLLSNEYEDCGGWPEEETSTTATSTTGGGNKTSAKRKTTTTSNSSAKKKRKSSSAPTASTTTTTATRKKRRRASDDNACHYKAFVPVDGQVWVLDGLEEKPVSLGPTQPPAVANDGVVYDGDAKHDDNDNVSPPPSCPSWVRTALGGIADRMAAAGDDMVSVLAVCESPHPALRRELVANIHAMSAALAAVPDTCTSVRLDQHSSRRLLWVDPDGRIDRDALAEYGLTPEQVISSSNNNSNNNNNSAVAAPTAAEDPDQSGSEGEGGAADVEHYRRRRQNAIEVLRVEQARIRSEYMQVNSEIAGEEELCSGRKRDYGSVVHTWARKIAEKGELQGLMG</sequence>
<dbReference type="Gene3D" id="3.40.532.10">
    <property type="entry name" value="Peptidase C12, ubiquitin carboxyl-terminal hydrolase"/>
    <property type="match status" value="1"/>
</dbReference>
<evidence type="ECO:0000313" key="11">
    <source>
        <dbReference type="Proteomes" id="UP000803844"/>
    </source>
</evidence>
<keyword evidence="4 6" id="KW-0378">Hydrolase</keyword>
<comment type="caution">
    <text evidence="10">The sequence shown here is derived from an EMBL/GenBank/DDBJ whole genome shotgun (WGS) entry which is preliminary data.</text>
</comment>
<organism evidence="10 11">
    <name type="scientific">Cryphonectria parasitica (strain ATCC 38755 / EP155)</name>
    <dbReference type="NCBI Taxonomy" id="660469"/>
    <lineage>
        <taxon>Eukaryota</taxon>
        <taxon>Fungi</taxon>
        <taxon>Dikarya</taxon>
        <taxon>Ascomycota</taxon>
        <taxon>Pezizomycotina</taxon>
        <taxon>Sordariomycetes</taxon>
        <taxon>Sordariomycetidae</taxon>
        <taxon>Diaporthales</taxon>
        <taxon>Cryphonectriaceae</taxon>
        <taxon>Cryphonectria-Endothia species complex</taxon>
        <taxon>Cryphonectria</taxon>
    </lineage>
</organism>
<feature type="compositionally biased region" description="Basic and acidic residues" evidence="8">
    <location>
        <begin position="27"/>
        <end position="37"/>
    </location>
</feature>
<protein>
    <recommendedName>
        <fullName evidence="7">Ubiquitin carboxyl-terminal hydrolase</fullName>
        <ecNumber evidence="7">3.4.19.12</ecNumber>
    </recommendedName>
</protein>
<dbReference type="EC" id="3.4.19.12" evidence="7"/>
<keyword evidence="2 6" id="KW-0645">Protease</keyword>
<dbReference type="Pfam" id="PF01088">
    <property type="entry name" value="Peptidase_C12"/>
    <property type="match status" value="1"/>
</dbReference>
<evidence type="ECO:0000256" key="7">
    <source>
        <dbReference type="RuleBase" id="RU361215"/>
    </source>
</evidence>
<dbReference type="InterPro" id="IPR038765">
    <property type="entry name" value="Papain-like_cys_pep_sf"/>
</dbReference>
<feature type="region of interest" description="Disordered" evidence="8">
    <location>
        <begin position="1"/>
        <end position="48"/>
    </location>
</feature>
<evidence type="ECO:0000256" key="6">
    <source>
        <dbReference type="PROSITE-ProRule" id="PRU01393"/>
    </source>
</evidence>
<dbReference type="AlphaFoldDB" id="A0A9P4XZ20"/>
<dbReference type="PANTHER" id="PTHR10589:SF29">
    <property type="entry name" value="UBIQUITIN CARBOXYL-TERMINAL HYDROLASE"/>
    <property type="match status" value="1"/>
</dbReference>
<dbReference type="OrthoDB" id="1924260at2759"/>
<feature type="region of interest" description="Disordered" evidence="8">
    <location>
        <begin position="217"/>
        <end position="279"/>
    </location>
</feature>
<dbReference type="GO" id="GO:0004843">
    <property type="term" value="F:cysteine-type deubiquitinase activity"/>
    <property type="evidence" value="ECO:0007669"/>
    <property type="project" value="UniProtKB-UniRule"/>
</dbReference>
<evidence type="ECO:0000256" key="2">
    <source>
        <dbReference type="ARBA" id="ARBA00022670"/>
    </source>
</evidence>
<feature type="domain" description="UCH catalytic" evidence="9">
    <location>
        <begin position="61"/>
        <end position="371"/>
    </location>
</feature>
<dbReference type="EMBL" id="MU032349">
    <property type="protein sequence ID" value="KAF3763633.1"/>
    <property type="molecule type" value="Genomic_DNA"/>
</dbReference>
<dbReference type="GO" id="GO:0016579">
    <property type="term" value="P:protein deubiquitination"/>
    <property type="evidence" value="ECO:0007669"/>
    <property type="project" value="TreeGrafter"/>
</dbReference>
<dbReference type="GO" id="GO:0006511">
    <property type="term" value="P:ubiquitin-dependent protein catabolic process"/>
    <property type="evidence" value="ECO:0007669"/>
    <property type="project" value="UniProtKB-UniRule"/>
</dbReference>
<evidence type="ECO:0000256" key="1">
    <source>
        <dbReference type="ARBA" id="ARBA00000707"/>
    </source>
</evidence>
<accession>A0A9P4XZ20</accession>
<evidence type="ECO:0000256" key="3">
    <source>
        <dbReference type="ARBA" id="ARBA00022786"/>
    </source>
</evidence>
<comment type="similarity">
    <text evidence="6 7">Belongs to the peptidase C12 family.</text>
</comment>
<feature type="compositionally biased region" description="Low complexity" evidence="8">
    <location>
        <begin position="438"/>
        <end position="450"/>
    </location>
</feature>
<evidence type="ECO:0000259" key="9">
    <source>
        <dbReference type="PROSITE" id="PS52048"/>
    </source>
</evidence>
<feature type="active site" description="Proton donor" evidence="6">
    <location>
        <position position="284"/>
    </location>
</feature>
<evidence type="ECO:0000256" key="4">
    <source>
        <dbReference type="ARBA" id="ARBA00022801"/>
    </source>
</evidence>
<evidence type="ECO:0000313" key="10">
    <source>
        <dbReference type="EMBL" id="KAF3763633.1"/>
    </source>
</evidence>
<comment type="catalytic activity">
    <reaction evidence="1 6 7">
        <text>Thiol-dependent hydrolysis of ester, thioester, amide, peptide and isopeptide bonds formed by the C-terminal Gly of ubiquitin (a 76-residue protein attached to proteins as an intracellular targeting signal).</text>
        <dbReference type="EC" id="3.4.19.12"/>
    </reaction>
</comment>
<feature type="site" description="Important for enzyme activity" evidence="6">
    <location>
        <position position="299"/>
    </location>
</feature>
<dbReference type="Proteomes" id="UP000803844">
    <property type="component" value="Unassembled WGS sequence"/>
</dbReference>
<dbReference type="RefSeq" id="XP_040774594.1">
    <property type="nucleotide sequence ID" value="XM_040925723.1"/>
</dbReference>
<feature type="active site" description="Nucleophile" evidence="6">
    <location>
        <position position="141"/>
    </location>
</feature>
<dbReference type="PRINTS" id="PR00707">
    <property type="entry name" value="UBCTHYDRLASE"/>
</dbReference>
<keyword evidence="3 6" id="KW-0833">Ubl conjugation pathway</keyword>
<evidence type="ECO:0000256" key="8">
    <source>
        <dbReference type="SAM" id="MobiDB-lite"/>
    </source>
</evidence>
<dbReference type="GO" id="GO:0005737">
    <property type="term" value="C:cytoplasm"/>
    <property type="evidence" value="ECO:0007669"/>
    <property type="project" value="TreeGrafter"/>
</dbReference>
<feature type="compositionally biased region" description="Low complexity" evidence="8">
    <location>
        <begin position="1"/>
        <end position="13"/>
    </location>
</feature>
<dbReference type="GeneID" id="63842852"/>
<gene>
    <name evidence="10" type="ORF">M406DRAFT_74217</name>
</gene>
<dbReference type="InterPro" id="IPR036959">
    <property type="entry name" value="Peptidase_C12_UCH_sf"/>
</dbReference>
<dbReference type="PROSITE" id="PS52048">
    <property type="entry name" value="UCH_DOMAIN"/>
    <property type="match status" value="1"/>
</dbReference>
<feature type="compositionally biased region" description="Low complexity" evidence="8">
    <location>
        <begin position="257"/>
        <end position="269"/>
    </location>
</feature>
<dbReference type="SUPFAM" id="SSF54001">
    <property type="entry name" value="Cysteine proteinases"/>
    <property type="match status" value="1"/>
</dbReference>
<evidence type="ECO:0000256" key="5">
    <source>
        <dbReference type="ARBA" id="ARBA00022807"/>
    </source>
</evidence>
<dbReference type="InterPro" id="IPR001578">
    <property type="entry name" value="Peptidase_C12_UCH"/>
</dbReference>
<feature type="site" description="Transition state stabilizer" evidence="6">
    <location>
        <position position="135"/>
    </location>
</feature>
<keyword evidence="11" id="KW-1185">Reference proteome</keyword>